<feature type="coiled-coil region" evidence="2">
    <location>
        <begin position="55"/>
        <end position="96"/>
    </location>
</feature>
<dbReference type="InterPro" id="IPR000477">
    <property type="entry name" value="RT_dom"/>
</dbReference>
<evidence type="ECO:0000256" key="1">
    <source>
        <dbReference type="PROSITE-ProRule" id="PRU00047"/>
    </source>
</evidence>
<organism evidence="6 7">
    <name type="scientific">Bactrocera dorsalis</name>
    <name type="common">Oriental fruit fly</name>
    <name type="synonym">Dacus dorsalis</name>
    <dbReference type="NCBI Taxonomy" id="27457"/>
    <lineage>
        <taxon>Eukaryota</taxon>
        <taxon>Metazoa</taxon>
        <taxon>Ecdysozoa</taxon>
        <taxon>Arthropoda</taxon>
        <taxon>Hexapoda</taxon>
        <taxon>Insecta</taxon>
        <taxon>Pterygota</taxon>
        <taxon>Neoptera</taxon>
        <taxon>Endopterygota</taxon>
        <taxon>Diptera</taxon>
        <taxon>Brachycera</taxon>
        <taxon>Muscomorpha</taxon>
        <taxon>Tephritoidea</taxon>
        <taxon>Tephritidae</taxon>
        <taxon>Bactrocera</taxon>
        <taxon>Bactrocera</taxon>
    </lineage>
</organism>
<keyword evidence="2" id="KW-0175">Coiled coil</keyword>
<dbReference type="InterPro" id="IPR001584">
    <property type="entry name" value="Integrase_cat-core"/>
</dbReference>
<protein>
    <submittedName>
        <fullName evidence="7">Uncharacterized protein LOC125777118</fullName>
    </submittedName>
</protein>
<dbReference type="SUPFAM" id="SSF56672">
    <property type="entry name" value="DNA/RNA polymerases"/>
    <property type="match status" value="1"/>
</dbReference>
<evidence type="ECO:0000256" key="3">
    <source>
        <dbReference type="SAM" id="MobiDB-lite"/>
    </source>
</evidence>
<feature type="domain" description="CCHC-type" evidence="4">
    <location>
        <begin position="438"/>
        <end position="453"/>
    </location>
</feature>
<dbReference type="InterPro" id="IPR008042">
    <property type="entry name" value="Retrotrans_Pao"/>
</dbReference>
<dbReference type="PANTHER" id="PTHR47331">
    <property type="entry name" value="PHD-TYPE DOMAIN-CONTAINING PROTEIN"/>
    <property type="match status" value="1"/>
</dbReference>
<reference evidence="7" key="1">
    <citation type="submission" date="2025-08" db="UniProtKB">
        <authorList>
            <consortium name="RefSeq"/>
        </authorList>
    </citation>
    <scope>IDENTIFICATION</scope>
    <source>
        <tissue evidence="7">Adult</tissue>
    </source>
</reference>
<feature type="compositionally biased region" description="Low complexity" evidence="3">
    <location>
        <begin position="42"/>
        <end position="54"/>
    </location>
</feature>
<dbReference type="Pfam" id="PF00078">
    <property type="entry name" value="RVT_1"/>
    <property type="match status" value="1"/>
</dbReference>
<dbReference type="InterPro" id="IPR001878">
    <property type="entry name" value="Znf_CCHC"/>
</dbReference>
<dbReference type="CDD" id="cd01644">
    <property type="entry name" value="RT_pepA17"/>
    <property type="match status" value="1"/>
</dbReference>
<evidence type="ECO:0000259" key="4">
    <source>
        <dbReference type="PROSITE" id="PS50158"/>
    </source>
</evidence>
<evidence type="ECO:0000313" key="6">
    <source>
        <dbReference type="Proteomes" id="UP001652620"/>
    </source>
</evidence>
<keyword evidence="6" id="KW-1185">Reference proteome</keyword>
<dbReference type="PROSITE" id="PS50994">
    <property type="entry name" value="INTEGRASE"/>
    <property type="match status" value="1"/>
</dbReference>
<sequence length="1793" mass="203281">MENSTRKSMRIQQQESLSKSVSIEDQRLDNNDVDNGSNHQGSASTNSSASTKATVESQQQMLVAMQKQINALSNQLQVTQVKLKESERQCELLKSTIRVEDGSRSNSIATSVDPVVDTAIQPAAVSTQTTANSQNSSNNSMQSTSTYTAATHTYTQCPFEGTTSPIFTATASSIGTMPSTSLQSQPFANVTPDSSYLLTLPRKIQDLPDFDGRAEDWPMFAAAFAQSTASYNYSNFENNQRLQRCLKGEARETVHSLLIHPDNVPAVMDTLRFRFGRPELLIKCQLRQVREMPYISESAIDKMIPFSVKVKNLAVFLQSVNGQQHLCNPTLLEELVGKLPMSKKLDWAKTSSTIQPYPTIKDFSTWLSGVADLICTVQDSGRTHSTEPKRRVLLQTANNAREILCPLCHVGHHIFDCDTFKSLSIRDRWSKAKLLRLCFSCLQSGHTTRDCRRRKTCRTNGCQRVHNKLLHEPPRSLSKMQRVEIPSRPTTADAVLSCTDSGMKKQKVLFRIVPVTVHSHKARIKTFALLDEGSSITMADSSLIEQLGVKGHQSRVSLQWLGGRAATDNATIVDIEISGSSSGRKYKLHHVYGIQDLQLPIQSLQKADVDEACLKRLSIQTYDNAVPKLLIGLDHSHLGIPSEIETLQYKGPYAARTKLGWVVFGPTDNFNQGKTSCLHMSVSEDKYLHDVVADYFSVESFGVRPAPLVEPDDDKRARQILESSVTKINGRFQAGLLWKRDDVQLPDSYSMAERRLVGIERKMRRDETFAREYRAIIRDYVNKNYARRLSPEEAAITCPRTWYLPHFGVMNVNKPGKLRLVFDAAATVNGCSLNSYLLKGPQQYQPMPTVLFNFRVGAIAIAADIKEMFHQISIREEDRSAQRFLWRDGNDKIRPDVYEMLVMTFGAACSPCTAQYVKNINALEYRESCPRAYDSITKHHYVDDFVDSFDNVKEAIEVANEVRRIHKNAGFELRNFSSNSLEAKIALNGYIPEQLTNGLVTLAVERVLGMYWQPSSDVFSYTLKFNNVDAEVISGHKRPSKRELLSIVMSVFDPLGFLSKFMVNAKLLVRESWRYELRWDEPLPEPICKEWDKWRRQLKNVLNFRVPRHYFARGPPAEVQLHIFVDASEDVFAAVAYWRATYADSKVCVVLVCAKTRCAPLKPMTIPRLELQAAVLGTRLLETIVKDHSVAIKKRVMWSDSKTVLSWIKSGTRRYKPFVAHRVAEILAVTDANDWRWIPSEENVADEATRPSTTFDSHPASRWLNGPSFLTEEEEAWPTFEGISDLLEECEELRPKFVMLATPSCVIDMTRFSSLTKLKRTVAWVIRFIDLCRHKKVEECLTAEELKVAEIFLCRLAQSASYSLEINQLKEGGNVVKGSELYTLSPFIDTEGVMRVSGRIDAASWLPYDTTRPIILAPNHDLTRLILLDCHNRMKHQNVEATICEVRQRYWVPNIRRAMKKIISACLICKTSKCIPSQPMMGQLPKDRLTPFVRPFSYTGIDYFGPLHVTVGRRKEKRWVALFTCLTTRAIHLEVAADLSTDACILAIRNFINRRGMPVRIRSDNGKNFVGANNEGKRFSEVFDCHRIQDDLAVKGIEWIFNCPNNPAEGGIWERMVRCVKRVLNVTLKEVAPREHTLQSLLIEAENIVNSRPLTHLPLSSDQDEPLTPNHFLLGTANTSQTPAVNDVVTEPCALGKQWRIARQLRDTFWRRWILEYLPTLTRRMKWCERPKPIQVGDLVFVCDVNMPRKQWCRGRVEAVQRGSDGVIRRADVRTSSGILRRPVSKLAVLDVE</sequence>
<dbReference type="InterPro" id="IPR036397">
    <property type="entry name" value="RNaseH_sf"/>
</dbReference>
<dbReference type="Gene3D" id="3.30.70.270">
    <property type="match status" value="1"/>
</dbReference>
<evidence type="ECO:0000259" key="5">
    <source>
        <dbReference type="PROSITE" id="PS50994"/>
    </source>
</evidence>
<feature type="region of interest" description="Disordered" evidence="3">
    <location>
        <begin position="1"/>
        <end position="54"/>
    </location>
</feature>
<keyword evidence="1" id="KW-0479">Metal-binding</keyword>
<dbReference type="GeneID" id="125777118"/>
<dbReference type="PROSITE" id="PS50158">
    <property type="entry name" value="ZF_CCHC"/>
    <property type="match status" value="1"/>
</dbReference>
<dbReference type="InterPro" id="IPR043502">
    <property type="entry name" value="DNA/RNA_pol_sf"/>
</dbReference>
<accession>A0ABM3JD35</accession>
<proteinExistence type="predicted"/>
<dbReference type="Gene3D" id="3.30.420.10">
    <property type="entry name" value="Ribonuclease H-like superfamily/Ribonuclease H"/>
    <property type="match status" value="1"/>
</dbReference>
<evidence type="ECO:0000256" key="2">
    <source>
        <dbReference type="SAM" id="Coils"/>
    </source>
</evidence>
<evidence type="ECO:0000313" key="7">
    <source>
        <dbReference type="RefSeq" id="XP_049307142.1"/>
    </source>
</evidence>
<dbReference type="Pfam" id="PF05380">
    <property type="entry name" value="Peptidase_A17"/>
    <property type="match status" value="1"/>
</dbReference>
<dbReference type="InterPro" id="IPR041588">
    <property type="entry name" value="Integrase_H2C2"/>
</dbReference>
<dbReference type="Gene3D" id="1.10.340.70">
    <property type="match status" value="1"/>
</dbReference>
<dbReference type="InterPro" id="IPR012337">
    <property type="entry name" value="RNaseH-like_sf"/>
</dbReference>
<dbReference type="Pfam" id="PF17921">
    <property type="entry name" value="Integrase_H2C2"/>
    <property type="match status" value="1"/>
</dbReference>
<dbReference type="InterPro" id="IPR040676">
    <property type="entry name" value="DUF5641"/>
</dbReference>
<feature type="compositionally biased region" description="Polar residues" evidence="3">
    <location>
        <begin position="10"/>
        <end position="21"/>
    </location>
</feature>
<dbReference type="Pfam" id="PF18701">
    <property type="entry name" value="DUF5641"/>
    <property type="match status" value="1"/>
</dbReference>
<gene>
    <name evidence="7" type="primary">LOC125777118</name>
</gene>
<keyword evidence="1" id="KW-0863">Zinc-finger</keyword>
<feature type="domain" description="Integrase catalytic" evidence="5">
    <location>
        <begin position="1491"/>
        <end position="1677"/>
    </location>
</feature>
<dbReference type="InterPro" id="IPR005312">
    <property type="entry name" value="DUF1759"/>
</dbReference>
<dbReference type="Pfam" id="PF03564">
    <property type="entry name" value="DUF1759"/>
    <property type="match status" value="1"/>
</dbReference>
<dbReference type="SUPFAM" id="SSF53098">
    <property type="entry name" value="Ribonuclease H-like"/>
    <property type="match status" value="1"/>
</dbReference>
<dbReference type="RefSeq" id="XP_049307142.1">
    <property type="nucleotide sequence ID" value="XM_049451185.1"/>
</dbReference>
<dbReference type="PANTHER" id="PTHR47331:SF1">
    <property type="entry name" value="GAG-LIKE PROTEIN"/>
    <property type="match status" value="1"/>
</dbReference>
<keyword evidence="1" id="KW-0862">Zinc</keyword>
<name>A0ABM3JD35_BACDO</name>
<dbReference type="Proteomes" id="UP001652620">
    <property type="component" value="Chromosome 3"/>
</dbReference>
<dbReference type="InterPro" id="IPR043128">
    <property type="entry name" value="Rev_trsase/Diguanyl_cyclase"/>
</dbReference>
<dbReference type="Gene3D" id="3.10.10.10">
    <property type="entry name" value="HIV Type 1 Reverse Transcriptase, subunit A, domain 1"/>
    <property type="match status" value="1"/>
</dbReference>